<dbReference type="RefSeq" id="WP_153760993.1">
    <property type="nucleotide sequence ID" value="NZ_CP045851.1"/>
</dbReference>
<gene>
    <name evidence="3" type="ORF">GH723_18285</name>
</gene>
<keyword evidence="2" id="KW-1133">Transmembrane helix</keyword>
<dbReference type="EMBL" id="CP045851">
    <property type="protein sequence ID" value="QGG96891.1"/>
    <property type="molecule type" value="Genomic_DNA"/>
</dbReference>
<evidence type="ECO:0000256" key="1">
    <source>
        <dbReference type="SAM" id="MobiDB-lite"/>
    </source>
</evidence>
<dbReference type="AlphaFoldDB" id="A0A5Q2RQQ4"/>
<name>A0A5Q2RQQ4_9ACTN</name>
<dbReference type="Proteomes" id="UP000334019">
    <property type="component" value="Chromosome"/>
</dbReference>
<keyword evidence="2" id="KW-0812">Transmembrane</keyword>
<protein>
    <submittedName>
        <fullName evidence="3">Uncharacterized protein</fullName>
    </submittedName>
</protein>
<evidence type="ECO:0000313" key="4">
    <source>
        <dbReference type="Proteomes" id="UP000334019"/>
    </source>
</evidence>
<keyword evidence="4" id="KW-1185">Reference proteome</keyword>
<sequence length="283" mass="29365">MTTDLPPPSSDDELVSAVLDGVATSDERAQVLADDRLRARLRELTAVRDAVAVPVDPLPAHTARRLVEQALTSAPPNHTEAAVAWESARQRQHRRVRDAWGPALLGAAALVLVALMAVPLLETNGDDSADETASFDVADPDGGSDAAGEMATEQGAESSTFDGDDDGGEADGGSAGVTENSLVPPLSALPEQRPPDLGPHRSVVDLADAAVATAETRAHPPAGAWTACVDDPAGEELALVAHGTVAGEVLLVEVWWSSGDPAATIRVVDPLDCDVVEQLTRPR</sequence>
<feature type="region of interest" description="Disordered" evidence="1">
    <location>
        <begin position="124"/>
        <end position="200"/>
    </location>
</feature>
<proteinExistence type="predicted"/>
<accession>A0A5Q2RQQ4</accession>
<feature type="transmembrane region" description="Helical" evidence="2">
    <location>
        <begin position="99"/>
        <end position="121"/>
    </location>
</feature>
<organism evidence="3 4">
    <name type="scientific">Actinomarinicola tropica</name>
    <dbReference type="NCBI Taxonomy" id="2789776"/>
    <lineage>
        <taxon>Bacteria</taxon>
        <taxon>Bacillati</taxon>
        <taxon>Actinomycetota</taxon>
        <taxon>Acidimicrobiia</taxon>
        <taxon>Acidimicrobiales</taxon>
        <taxon>Iamiaceae</taxon>
        <taxon>Actinomarinicola</taxon>
    </lineage>
</organism>
<dbReference type="KEGG" id="atq:GH723_18285"/>
<evidence type="ECO:0000256" key="2">
    <source>
        <dbReference type="SAM" id="Phobius"/>
    </source>
</evidence>
<evidence type="ECO:0000313" key="3">
    <source>
        <dbReference type="EMBL" id="QGG96891.1"/>
    </source>
</evidence>
<keyword evidence="2" id="KW-0472">Membrane</keyword>
<reference evidence="3 4" key="1">
    <citation type="submission" date="2019-11" db="EMBL/GenBank/DDBJ databases">
        <authorList>
            <person name="He Y."/>
        </authorList>
    </citation>
    <scope>NUCLEOTIDE SEQUENCE [LARGE SCALE GENOMIC DNA]</scope>
    <source>
        <strain evidence="3 4">SCSIO 58843</strain>
    </source>
</reference>